<proteinExistence type="predicted"/>
<dbReference type="PANTHER" id="PTHR30273:SF2">
    <property type="entry name" value="PROTEIN FECR"/>
    <property type="match status" value="1"/>
</dbReference>
<name>A0A5R9KTU1_9BACT</name>
<reference evidence="4 5" key="1">
    <citation type="submission" date="2019-05" db="EMBL/GenBank/DDBJ databases">
        <authorList>
            <person name="Qu J.-H."/>
        </authorList>
    </citation>
    <scope>NUCLEOTIDE SEQUENCE [LARGE SCALE GENOMIC DNA]</scope>
    <source>
        <strain evidence="4 5">T17</strain>
    </source>
</reference>
<comment type="caution">
    <text evidence="4">The sequence shown here is derived from an EMBL/GenBank/DDBJ whole genome shotgun (WGS) entry which is preliminary data.</text>
</comment>
<feature type="transmembrane region" description="Helical" evidence="1">
    <location>
        <begin position="79"/>
        <end position="97"/>
    </location>
</feature>
<gene>
    <name evidence="4" type="ORF">FEN17_23295</name>
</gene>
<dbReference type="InterPro" id="IPR032508">
    <property type="entry name" value="FecR_C"/>
</dbReference>
<sequence length="337" mass="37751">MKPKPISPVLLEKYLSGQCTDQEKELVENWYASIEGETDYLDTLPEDEQTSIQNETFGQIRGALNFEPEKTGRTIPWRMLVGIAASLLLIVGIYFSYSNNSTPPTIAEKLKAMDESSLASFENKESRIIIFQLPDSSSVALRPGAVITYPKAFEADQRLVTFSGEGFFNVKKDKTRPFFIQSGEMVIRVLGTSFNVKAPVAEKLFQVDVVTGRVQVTAPNKERKSQQVVLKPQEQALFELDSRKLISKTNAPQMRKAIYEPVTIVFEETPLDQVTKQLEKKFNVKINLSEPRMSTCSVTANFESQPLASILEMLCTTLDASYILNDNTITVNGLPCE</sequence>
<dbReference type="RefSeq" id="WP_138367776.1">
    <property type="nucleotide sequence ID" value="NZ_VCEJ01000005.1"/>
</dbReference>
<keyword evidence="1" id="KW-0472">Membrane</keyword>
<dbReference type="InterPro" id="IPR012373">
    <property type="entry name" value="Ferrdict_sens_TM"/>
</dbReference>
<dbReference type="EMBL" id="VCEJ01000005">
    <property type="protein sequence ID" value="TLU99486.1"/>
    <property type="molecule type" value="Genomic_DNA"/>
</dbReference>
<feature type="domain" description="Protein FecR C-terminal" evidence="3">
    <location>
        <begin position="264"/>
        <end position="331"/>
    </location>
</feature>
<evidence type="ECO:0000259" key="2">
    <source>
        <dbReference type="Pfam" id="PF04773"/>
    </source>
</evidence>
<dbReference type="Gene3D" id="2.60.120.1440">
    <property type="match status" value="1"/>
</dbReference>
<accession>A0A5R9KTU1</accession>
<dbReference type="GO" id="GO:0016989">
    <property type="term" value="F:sigma factor antagonist activity"/>
    <property type="evidence" value="ECO:0007669"/>
    <property type="project" value="TreeGrafter"/>
</dbReference>
<dbReference type="Proteomes" id="UP000306402">
    <property type="component" value="Unassembled WGS sequence"/>
</dbReference>
<keyword evidence="1" id="KW-0812">Transmembrane</keyword>
<feature type="domain" description="FecR protein" evidence="2">
    <location>
        <begin position="131"/>
        <end position="215"/>
    </location>
</feature>
<evidence type="ECO:0000259" key="3">
    <source>
        <dbReference type="Pfam" id="PF16344"/>
    </source>
</evidence>
<dbReference type="AlphaFoldDB" id="A0A5R9KTU1"/>
<dbReference type="PIRSF" id="PIRSF018266">
    <property type="entry name" value="FecR"/>
    <property type="match status" value="1"/>
</dbReference>
<protein>
    <submittedName>
        <fullName evidence="4">DUF4974 domain-containing protein</fullName>
    </submittedName>
</protein>
<dbReference type="Gene3D" id="3.55.50.30">
    <property type="match status" value="1"/>
</dbReference>
<evidence type="ECO:0000256" key="1">
    <source>
        <dbReference type="SAM" id="Phobius"/>
    </source>
</evidence>
<keyword evidence="1" id="KW-1133">Transmembrane helix</keyword>
<dbReference type="Pfam" id="PF04773">
    <property type="entry name" value="FecR"/>
    <property type="match status" value="1"/>
</dbReference>
<evidence type="ECO:0000313" key="5">
    <source>
        <dbReference type="Proteomes" id="UP000306402"/>
    </source>
</evidence>
<dbReference type="InterPro" id="IPR006860">
    <property type="entry name" value="FecR"/>
</dbReference>
<evidence type="ECO:0000313" key="4">
    <source>
        <dbReference type="EMBL" id="TLU99486.1"/>
    </source>
</evidence>
<organism evidence="4 5">
    <name type="scientific">Dyadobacter luticola</name>
    <dbReference type="NCBI Taxonomy" id="1979387"/>
    <lineage>
        <taxon>Bacteria</taxon>
        <taxon>Pseudomonadati</taxon>
        <taxon>Bacteroidota</taxon>
        <taxon>Cytophagia</taxon>
        <taxon>Cytophagales</taxon>
        <taxon>Spirosomataceae</taxon>
        <taxon>Dyadobacter</taxon>
    </lineage>
</organism>
<keyword evidence="5" id="KW-1185">Reference proteome</keyword>
<dbReference type="PANTHER" id="PTHR30273">
    <property type="entry name" value="PERIPLASMIC SIGNAL SENSOR AND SIGMA FACTOR ACTIVATOR FECR-RELATED"/>
    <property type="match status" value="1"/>
</dbReference>
<dbReference type="OrthoDB" id="1452822at2"/>
<dbReference type="Pfam" id="PF16344">
    <property type="entry name" value="FecR_C"/>
    <property type="match status" value="1"/>
</dbReference>